<dbReference type="Proteomes" id="UP000515254">
    <property type="component" value="Chromosome"/>
</dbReference>
<protein>
    <recommendedName>
        <fullName evidence="3">HEPN domain-containing protein</fullName>
    </recommendedName>
</protein>
<evidence type="ECO:0000313" key="1">
    <source>
        <dbReference type="EMBL" id="QNH00126.1"/>
    </source>
</evidence>
<evidence type="ECO:0000313" key="2">
    <source>
        <dbReference type="Proteomes" id="UP000515254"/>
    </source>
</evidence>
<gene>
    <name evidence="1" type="ORF">HNQ25_17755</name>
</gene>
<dbReference type="RefSeq" id="WP_179545469.1">
    <property type="nucleotide sequence ID" value="NZ_CP060009.1"/>
</dbReference>
<proteinExistence type="predicted"/>
<accession>A0ABX6SF40</accession>
<dbReference type="EMBL" id="CP060009">
    <property type="protein sequence ID" value="QNH00126.1"/>
    <property type="molecule type" value="Genomic_DNA"/>
</dbReference>
<evidence type="ECO:0008006" key="3">
    <source>
        <dbReference type="Google" id="ProtNLM"/>
    </source>
</evidence>
<organism evidence="1 2">
    <name type="scientific">Pseudomonas sediminis</name>
    <dbReference type="NCBI Taxonomy" id="1691904"/>
    <lineage>
        <taxon>Bacteria</taxon>
        <taxon>Pseudomonadati</taxon>
        <taxon>Pseudomonadota</taxon>
        <taxon>Gammaproteobacteria</taxon>
        <taxon>Pseudomonadales</taxon>
        <taxon>Pseudomonadaceae</taxon>
        <taxon>Pseudomonas</taxon>
    </lineage>
</organism>
<reference evidence="1 2" key="1">
    <citation type="journal article" date="2020" name="Microbiol. Resour. Announc.">
        <title>Complete genome sequences of four natural Pseudomonas isolates that catabolize a wide range of aromatic compounds relevant to lignin valorization.</title>
        <authorList>
            <person name="Hatmaker E.A."/>
            <person name="Presley G."/>
            <person name="Cannon O."/>
            <person name="Guss A.M."/>
            <person name="Elkins J.G."/>
        </authorList>
    </citation>
    <scope>NUCLEOTIDE SEQUENCE [LARGE SCALE GENOMIC DNA]</scope>
    <source>
        <strain evidence="1 2">B10D7D</strain>
    </source>
</reference>
<sequence>MDEDSYNRFKELREQYYLAGRCLLVSNLYGPAGINFGYAIELSLKLILVYKGHSKGLRNHNIIDYYRQVVDQGYISELNVSSDFLKFANERLNTRYPKMIEENMETHKKEDRLYFFSVDMLHCYDDFFLQLDDALQDAILDPKVSTGFRCCRNINSVVGRVFFHCNDHAFQRLDRYVQLLGENRDEGDQFDEFILAVENRSELWNFRGMTAVRPWGPKPGWSPAAEFKFPRVGEPLRAAKWQANNVGIDMYLSSMQLMLEPGTYKCEVSETVVSQTGSNADEDDKNA</sequence>
<name>A0ABX6SF40_9PSED</name>
<keyword evidence="2" id="KW-1185">Reference proteome</keyword>